<dbReference type="Pfam" id="PF03466">
    <property type="entry name" value="LysR_substrate"/>
    <property type="match status" value="1"/>
</dbReference>
<feature type="domain" description="HTH lysR-type" evidence="5">
    <location>
        <begin position="3"/>
        <end position="60"/>
    </location>
</feature>
<dbReference type="PANTHER" id="PTHR30126">
    <property type="entry name" value="HTH-TYPE TRANSCRIPTIONAL REGULATOR"/>
    <property type="match status" value="1"/>
</dbReference>
<accession>A0ABY0IPX4</accession>
<evidence type="ECO:0000256" key="3">
    <source>
        <dbReference type="ARBA" id="ARBA00023125"/>
    </source>
</evidence>
<dbReference type="RefSeq" id="WP_014237286.1">
    <property type="nucleotide sequence ID" value="NZ_SHKM01000001.1"/>
</dbReference>
<gene>
    <name evidence="6" type="ORF">EV678_0423</name>
</gene>
<evidence type="ECO:0000259" key="5">
    <source>
        <dbReference type="PROSITE" id="PS50931"/>
    </source>
</evidence>
<dbReference type="PROSITE" id="PS50931">
    <property type="entry name" value="HTH_LYSR"/>
    <property type="match status" value="1"/>
</dbReference>
<dbReference type="GO" id="GO:0003677">
    <property type="term" value="F:DNA binding"/>
    <property type="evidence" value="ECO:0007669"/>
    <property type="project" value="UniProtKB-KW"/>
</dbReference>
<protein>
    <submittedName>
        <fullName evidence="6">DNA-binding transcriptional LysR family regulator</fullName>
    </submittedName>
</protein>
<dbReference type="CDD" id="cd08420">
    <property type="entry name" value="PBP2_CysL_like"/>
    <property type="match status" value="1"/>
</dbReference>
<dbReference type="Pfam" id="PF00126">
    <property type="entry name" value="HTH_1"/>
    <property type="match status" value="1"/>
</dbReference>
<dbReference type="InterPro" id="IPR000847">
    <property type="entry name" value="LysR_HTH_N"/>
</dbReference>
<dbReference type="Gene3D" id="1.10.10.10">
    <property type="entry name" value="Winged helix-like DNA-binding domain superfamily/Winged helix DNA-binding domain"/>
    <property type="match status" value="1"/>
</dbReference>
<dbReference type="PANTHER" id="PTHR30126:SF94">
    <property type="entry name" value="LYSR FAMILY TRANSCRIPTIONAL REGULATOR"/>
    <property type="match status" value="1"/>
</dbReference>
<dbReference type="InterPro" id="IPR036390">
    <property type="entry name" value="WH_DNA-bd_sf"/>
</dbReference>
<reference evidence="6 7" key="1">
    <citation type="submission" date="2019-02" db="EMBL/GenBank/DDBJ databases">
        <title>Genomic Encyclopedia of Type Strains, Phase IV (KMG-IV): sequencing the most valuable type-strain genomes for metagenomic binning, comparative biology and taxonomic classification.</title>
        <authorList>
            <person name="Goeker M."/>
        </authorList>
    </citation>
    <scope>NUCLEOTIDE SEQUENCE [LARGE SCALE GENOMIC DNA]</scope>
    <source>
        <strain evidence="6 7">DSM 21223</strain>
    </source>
</reference>
<evidence type="ECO:0000256" key="4">
    <source>
        <dbReference type="ARBA" id="ARBA00023163"/>
    </source>
</evidence>
<keyword evidence="4" id="KW-0804">Transcription</keyword>
<sequence length="291" mass="31535">MKITLRQLEVFAAVASHGHVTRAAEAVALTQSAASMALADLERQLSVQLFDRVGRQLLLNEAGRQLLPRAQQVLDQVREIEAGAAGSAAFDLHLGASLTIGNHLLPPLVAELQRRHPQGRVRLSLHNTEQVRADLLAFRIDLGFVEGPVQEPRLRRFSWRPDRLQVFAPAGHPLAGGTATPADLAGAGWVLRERGSGTREVFDRALANATLTPRVALELEQPEAIRQCVRAGLGLGCLSRLELEDAFQAGWLAPVAAPFLNLERDLQVLVHADRHLSPGLLAVLALCGIEI</sequence>
<proteinExistence type="inferred from homology"/>
<dbReference type="Proteomes" id="UP000292136">
    <property type="component" value="Unassembled WGS sequence"/>
</dbReference>
<comment type="similarity">
    <text evidence="1">Belongs to the LysR transcriptional regulatory family.</text>
</comment>
<name>A0ABY0IPX4_9RHOO</name>
<evidence type="ECO:0000256" key="1">
    <source>
        <dbReference type="ARBA" id="ARBA00009437"/>
    </source>
</evidence>
<dbReference type="InterPro" id="IPR036388">
    <property type="entry name" value="WH-like_DNA-bd_sf"/>
</dbReference>
<keyword evidence="2" id="KW-0805">Transcription regulation</keyword>
<comment type="caution">
    <text evidence="6">The sequence shown here is derived from an EMBL/GenBank/DDBJ whole genome shotgun (WGS) entry which is preliminary data.</text>
</comment>
<keyword evidence="3 6" id="KW-0238">DNA-binding</keyword>
<dbReference type="EMBL" id="SHKM01000001">
    <property type="protein sequence ID" value="RZT89630.1"/>
    <property type="molecule type" value="Genomic_DNA"/>
</dbReference>
<evidence type="ECO:0000313" key="7">
    <source>
        <dbReference type="Proteomes" id="UP000292136"/>
    </source>
</evidence>
<evidence type="ECO:0000313" key="6">
    <source>
        <dbReference type="EMBL" id="RZT89630.1"/>
    </source>
</evidence>
<keyword evidence="7" id="KW-1185">Reference proteome</keyword>
<dbReference type="SUPFAM" id="SSF46785">
    <property type="entry name" value="Winged helix' DNA-binding domain"/>
    <property type="match status" value="1"/>
</dbReference>
<organism evidence="6 7">
    <name type="scientific">Azospira oryzae</name>
    <dbReference type="NCBI Taxonomy" id="146939"/>
    <lineage>
        <taxon>Bacteria</taxon>
        <taxon>Pseudomonadati</taxon>
        <taxon>Pseudomonadota</taxon>
        <taxon>Betaproteobacteria</taxon>
        <taxon>Rhodocyclales</taxon>
        <taxon>Rhodocyclaceae</taxon>
        <taxon>Azospira</taxon>
    </lineage>
</organism>
<dbReference type="InterPro" id="IPR005119">
    <property type="entry name" value="LysR_subst-bd"/>
</dbReference>
<dbReference type="SUPFAM" id="SSF53850">
    <property type="entry name" value="Periplasmic binding protein-like II"/>
    <property type="match status" value="1"/>
</dbReference>
<evidence type="ECO:0000256" key="2">
    <source>
        <dbReference type="ARBA" id="ARBA00023015"/>
    </source>
</evidence>
<dbReference type="PRINTS" id="PR00039">
    <property type="entry name" value="HTHLYSR"/>
</dbReference>
<dbReference type="Gene3D" id="3.40.190.290">
    <property type="match status" value="1"/>
</dbReference>